<gene>
    <name evidence="1" type="ORF">SAMN04489835_1177</name>
</gene>
<reference evidence="2" key="1">
    <citation type="submission" date="2016-10" db="EMBL/GenBank/DDBJ databases">
        <authorList>
            <person name="Varghese N."/>
            <person name="Submissions S."/>
        </authorList>
    </citation>
    <scope>NUCLEOTIDE SEQUENCE [LARGE SCALE GENOMIC DNA]</scope>
    <source>
        <strain evidence="2">DSM 45405</strain>
    </source>
</reference>
<dbReference type="AlphaFoldDB" id="A0A1H6J568"/>
<organism evidence="1 2">
    <name type="scientific">Mycolicibacterium rutilum</name>
    <name type="common">Mycobacterium rutilum</name>
    <dbReference type="NCBI Taxonomy" id="370526"/>
    <lineage>
        <taxon>Bacteria</taxon>
        <taxon>Bacillati</taxon>
        <taxon>Actinomycetota</taxon>
        <taxon>Actinomycetes</taxon>
        <taxon>Mycobacteriales</taxon>
        <taxon>Mycobacteriaceae</taxon>
        <taxon>Mycolicibacterium</taxon>
    </lineage>
</organism>
<dbReference type="EMBL" id="LT629971">
    <property type="protein sequence ID" value="SEH53983.1"/>
    <property type="molecule type" value="Genomic_DNA"/>
</dbReference>
<dbReference type="InterPro" id="IPR032710">
    <property type="entry name" value="NTF2-like_dom_sf"/>
</dbReference>
<proteinExistence type="predicted"/>
<accession>A0A1H6J568</accession>
<evidence type="ECO:0000313" key="2">
    <source>
        <dbReference type="Proteomes" id="UP000182915"/>
    </source>
</evidence>
<dbReference type="Gene3D" id="3.10.450.50">
    <property type="match status" value="1"/>
</dbReference>
<name>A0A1H6J568_MYCRU</name>
<dbReference type="Proteomes" id="UP000182915">
    <property type="component" value="Chromosome I"/>
</dbReference>
<dbReference type="STRING" id="370526.SAMN04489835_1177"/>
<sequence length="136" mass="14263">MSTGTLQNYREAIGRGDVTSLSAVFAENAQLRVPLFNEPLTGRQTIAEILGLLFGVADSVHLGDAFTGSDGGYALALTLKVGGVELEGMEYVHFDDDGLVDVLLVALRPLDGLIAMHNTIAPLLGQPAVELVAQAS</sequence>
<evidence type="ECO:0000313" key="1">
    <source>
        <dbReference type="EMBL" id="SEH53983.1"/>
    </source>
</evidence>
<dbReference type="SUPFAM" id="SSF54427">
    <property type="entry name" value="NTF2-like"/>
    <property type="match status" value="1"/>
</dbReference>
<evidence type="ECO:0008006" key="3">
    <source>
        <dbReference type="Google" id="ProtNLM"/>
    </source>
</evidence>
<keyword evidence="2" id="KW-1185">Reference proteome</keyword>
<protein>
    <recommendedName>
        <fullName evidence="3">SnoaL-like domain-containing protein</fullName>
    </recommendedName>
</protein>
<dbReference type="RefSeq" id="WP_083406386.1">
    <property type="nucleotide sequence ID" value="NZ_LT629971.1"/>
</dbReference>
<dbReference type="OrthoDB" id="4227916at2"/>